<evidence type="ECO:0000256" key="2">
    <source>
        <dbReference type="ARBA" id="ARBA00022729"/>
    </source>
</evidence>
<reference evidence="4" key="1">
    <citation type="submission" date="2023-07" db="EMBL/GenBank/DDBJ databases">
        <title>Genomic Encyclopedia of Type Strains, Phase IV (KMG-IV): sequencing the most valuable type-strain genomes for metagenomic binning, comparative biology and taxonomic classification.</title>
        <authorList>
            <person name="Goeker M."/>
        </authorList>
    </citation>
    <scope>NUCLEOTIDE SEQUENCE</scope>
    <source>
        <strain evidence="4">DSM 26174</strain>
    </source>
</reference>
<accession>A0AAE3XHG4</accession>
<dbReference type="EMBL" id="JAVDQD010000001">
    <property type="protein sequence ID" value="MDR6237756.1"/>
    <property type="molecule type" value="Genomic_DNA"/>
</dbReference>
<dbReference type="InterPro" id="IPR038352">
    <property type="entry name" value="Imelysin_sf"/>
</dbReference>
<dbReference type="AlphaFoldDB" id="A0AAE3XHG4"/>
<comment type="caution">
    <text evidence="4">The sequence shown here is derived from an EMBL/GenBank/DDBJ whole genome shotgun (WGS) entry which is preliminary data.</text>
</comment>
<dbReference type="Pfam" id="PF09375">
    <property type="entry name" value="Peptidase_M75"/>
    <property type="match status" value="1"/>
</dbReference>
<dbReference type="RefSeq" id="WP_309937225.1">
    <property type="nucleotide sequence ID" value="NZ_AP025305.1"/>
</dbReference>
<dbReference type="GO" id="GO:0030313">
    <property type="term" value="C:cell envelope"/>
    <property type="evidence" value="ECO:0007669"/>
    <property type="project" value="UniProtKB-SubCell"/>
</dbReference>
<evidence type="ECO:0000313" key="4">
    <source>
        <dbReference type="EMBL" id="MDR6237756.1"/>
    </source>
</evidence>
<dbReference type="InterPro" id="IPR018976">
    <property type="entry name" value="Imelysin-like"/>
</dbReference>
<name>A0AAE3XHG4_9BACT</name>
<keyword evidence="4" id="KW-0449">Lipoprotein</keyword>
<sequence>MNKLKYLIIAFLATAFFSCDTNEGSEGSDTDALQKSMIENVSENVILARYSSYKNTTEGLNDKIMSFAEAPSIASLNDLKSTFEQAYLEHQYNEFNIDPKKVINLSASINVYPANPENIEDNIQNEILKVEDVRTSEKGYPALEYLLYSDSEDKVVEAFVSNASRGDYLKNVSNDIVDKVQEAYMRWSPEGDNEAANFYSNNKGLSKFGALSMMTNGITQDYEWIKKYRVHKPLLIAQTGEEYKGEGHYSKLSVKLIKKHLEAYNDFMNGGGDADFEMGLYNYLDAIEAKVDDELMSAVIKSKIKTSEEEIAKLDDSKSMDENITMNSEQVWKVYDSLQSLVSILKVDMVRALGVQVDYQDSDGD</sequence>
<protein>
    <submittedName>
        <fullName evidence="4">Lipoprotein</fullName>
    </submittedName>
</protein>
<dbReference type="Gene3D" id="1.20.1420.20">
    <property type="entry name" value="M75 peptidase, HXXE motif"/>
    <property type="match status" value="1"/>
</dbReference>
<keyword evidence="2" id="KW-0732">Signal</keyword>
<evidence type="ECO:0000259" key="3">
    <source>
        <dbReference type="Pfam" id="PF09375"/>
    </source>
</evidence>
<comment type="subcellular location">
    <subcellularLocation>
        <location evidence="1">Cell envelope</location>
    </subcellularLocation>
</comment>
<dbReference type="CDD" id="cd14659">
    <property type="entry name" value="Imelysin-like_IPPA"/>
    <property type="match status" value="1"/>
</dbReference>
<dbReference type="PROSITE" id="PS51257">
    <property type="entry name" value="PROKAR_LIPOPROTEIN"/>
    <property type="match status" value="1"/>
</dbReference>
<dbReference type="Proteomes" id="UP001185092">
    <property type="component" value="Unassembled WGS sequence"/>
</dbReference>
<proteinExistence type="predicted"/>
<keyword evidence="5" id="KW-1185">Reference proteome</keyword>
<organism evidence="4 5">
    <name type="scientific">Aureibacter tunicatorum</name>
    <dbReference type="NCBI Taxonomy" id="866807"/>
    <lineage>
        <taxon>Bacteria</taxon>
        <taxon>Pseudomonadati</taxon>
        <taxon>Bacteroidota</taxon>
        <taxon>Cytophagia</taxon>
        <taxon>Cytophagales</taxon>
        <taxon>Persicobacteraceae</taxon>
        <taxon>Aureibacter</taxon>
    </lineage>
</organism>
<evidence type="ECO:0000313" key="5">
    <source>
        <dbReference type="Proteomes" id="UP001185092"/>
    </source>
</evidence>
<evidence type="ECO:0000256" key="1">
    <source>
        <dbReference type="ARBA" id="ARBA00004196"/>
    </source>
</evidence>
<dbReference type="InterPro" id="IPR034984">
    <property type="entry name" value="Imelysin-like_IPPA"/>
</dbReference>
<feature type="domain" description="Imelysin-like" evidence="3">
    <location>
        <begin position="46"/>
        <end position="326"/>
    </location>
</feature>
<gene>
    <name evidence="4" type="ORF">HNQ88_000732</name>
</gene>